<organism evidence="3 4">
    <name type="scientific">Rhodotorula diobovata</name>
    <dbReference type="NCBI Taxonomy" id="5288"/>
    <lineage>
        <taxon>Eukaryota</taxon>
        <taxon>Fungi</taxon>
        <taxon>Dikarya</taxon>
        <taxon>Basidiomycota</taxon>
        <taxon>Pucciniomycotina</taxon>
        <taxon>Microbotryomycetes</taxon>
        <taxon>Sporidiobolales</taxon>
        <taxon>Sporidiobolaceae</taxon>
        <taxon>Rhodotorula</taxon>
    </lineage>
</organism>
<dbReference type="STRING" id="5288.A0A5C5FMX5"/>
<feature type="domain" description="Zn(2)-C6 fungal-type" evidence="2">
    <location>
        <begin position="34"/>
        <end position="62"/>
    </location>
</feature>
<dbReference type="AlphaFoldDB" id="A0A5C5FMX5"/>
<dbReference type="OrthoDB" id="3046261at2759"/>
<dbReference type="GO" id="GO:0008270">
    <property type="term" value="F:zinc ion binding"/>
    <property type="evidence" value="ECO:0007669"/>
    <property type="project" value="InterPro"/>
</dbReference>
<dbReference type="EMBL" id="SOZI01000150">
    <property type="protein sequence ID" value="TNY18208.1"/>
    <property type="molecule type" value="Genomic_DNA"/>
</dbReference>
<evidence type="ECO:0000256" key="1">
    <source>
        <dbReference type="SAM" id="MobiDB-lite"/>
    </source>
</evidence>
<dbReference type="CDD" id="cd00067">
    <property type="entry name" value="GAL4"/>
    <property type="match status" value="1"/>
</dbReference>
<dbReference type="InterPro" id="IPR036864">
    <property type="entry name" value="Zn2-C6_fun-type_DNA-bd_sf"/>
</dbReference>
<gene>
    <name evidence="3" type="ORF">DMC30DRAFT_69084</name>
</gene>
<dbReference type="PROSITE" id="PS00463">
    <property type="entry name" value="ZN2_CY6_FUNGAL_1"/>
    <property type="match status" value="1"/>
</dbReference>
<evidence type="ECO:0000313" key="3">
    <source>
        <dbReference type="EMBL" id="TNY18208.1"/>
    </source>
</evidence>
<accession>A0A5C5FMX5</accession>
<dbReference type="SUPFAM" id="SSF57701">
    <property type="entry name" value="Zn2/Cys6 DNA-binding domain"/>
    <property type="match status" value="1"/>
</dbReference>
<evidence type="ECO:0000313" key="4">
    <source>
        <dbReference type="Proteomes" id="UP000311382"/>
    </source>
</evidence>
<comment type="caution">
    <text evidence="3">The sequence shown here is derived from an EMBL/GenBank/DDBJ whole genome shotgun (WGS) entry which is preliminary data.</text>
</comment>
<protein>
    <recommendedName>
        <fullName evidence="2">Zn(2)-C6 fungal-type domain-containing protein</fullName>
    </recommendedName>
</protein>
<evidence type="ECO:0000259" key="2">
    <source>
        <dbReference type="PROSITE" id="PS00463"/>
    </source>
</evidence>
<keyword evidence="4" id="KW-1185">Reference proteome</keyword>
<name>A0A5C5FMX5_9BASI</name>
<proteinExistence type="predicted"/>
<dbReference type="Proteomes" id="UP000311382">
    <property type="component" value="Unassembled WGS sequence"/>
</dbReference>
<dbReference type="GO" id="GO:0000981">
    <property type="term" value="F:DNA-binding transcription factor activity, RNA polymerase II-specific"/>
    <property type="evidence" value="ECO:0007669"/>
    <property type="project" value="InterPro"/>
</dbReference>
<dbReference type="InterPro" id="IPR001138">
    <property type="entry name" value="Zn2Cys6_DnaBD"/>
</dbReference>
<feature type="region of interest" description="Disordered" evidence="1">
    <location>
        <begin position="66"/>
        <end position="123"/>
    </location>
</feature>
<sequence length="687" mass="72891">MPADRSAVASPAATSSAVTCAAASAAVKPRKPPACDRCKAKRVLCHPSPAGCPRCLEAEVKCTTTPVNRKPPRPRARTAVQRAPGRPSPAFVPVPTLRARSSADSPGDCITQSAAASPNSNSDQRLWTELPFELDDSLVKDLIPLAGLRFTHPFVHASGLYDPAPGTVADLAALASDVRILAFCAMAAGALLSCHPSIVGSGEQNPSTMAEAERLGPDLRDFGRRRLGAFAALRDEALRRAKGGDTFIAATATDAAICFALDFLFAVDRPHDAPRIFLATHLSHVRVLAPLRSAQDVAAGSTHWSMQLAATNLAGLGDGTPLLTSTDLSTMVEDPGMDQQTYAQELADALRAPSRPGQWPRVHDYAVHCVRAVVALQDQLAPRARAQPLNEASVLSTLSCIDLLRSMSLSLVAHADRLLPVASDQSLFRAVPFSRVQALKSARFVAAMSWTSVVLPLYHELRSRRAGLQSPSSSHDTISSQFALERLDLYVRQARAYAFAALEAVMAAIERTQHISFWTHLQPRLLPQWAEFLIGEFDSGHTHALGARLGPICQTLSATLLKLGYVYSTPHLDHLIERLDAVVQLENFQAALSLPPDNPLTFLTLLSTDPTFFLPPDANDALSRPLAGAPSTPAAAMSGLDAAHTLPPSATTSAVMAGGADGGIPVGAAPPLTPSAVPGAEWMWAGL</sequence>
<reference evidence="3 4" key="1">
    <citation type="submission" date="2019-03" db="EMBL/GenBank/DDBJ databases">
        <title>Rhodosporidium diobovatum UCD-FST 08-225 genome sequencing, assembly, and annotation.</title>
        <authorList>
            <person name="Fakankun I.U."/>
            <person name="Fristensky B."/>
            <person name="Levin D.B."/>
        </authorList>
    </citation>
    <scope>NUCLEOTIDE SEQUENCE [LARGE SCALE GENOMIC DNA]</scope>
    <source>
        <strain evidence="3 4">UCD-FST 08-225</strain>
    </source>
</reference>
<feature type="compositionally biased region" description="Polar residues" evidence="1">
    <location>
        <begin position="110"/>
        <end position="123"/>
    </location>
</feature>